<name>I1H2H1_BRADI</name>
<dbReference type="Gene3D" id="3.40.50.2000">
    <property type="entry name" value="Glycogen Phosphorylase B"/>
    <property type="match status" value="2"/>
</dbReference>
<accession>I1H2H1</accession>
<comment type="similarity">
    <text evidence="1">Belongs to the UDP-glycosyltransferase family.</text>
</comment>
<dbReference type="HOGENOM" id="CLU_001724_0_0_1"/>
<dbReference type="PANTHER" id="PTHR11926">
    <property type="entry name" value="GLUCOSYL/GLUCURONOSYL TRANSFERASES"/>
    <property type="match status" value="1"/>
</dbReference>
<dbReference type="EnsemblPlants" id="KQK20283">
    <property type="protein sequence ID" value="KQK20283"/>
    <property type="gene ID" value="BRADI_1g53527v3"/>
</dbReference>
<organism evidence="4">
    <name type="scientific">Brachypodium distachyon</name>
    <name type="common">Purple false brome</name>
    <name type="synonym">Trachynia distachya</name>
    <dbReference type="NCBI Taxonomy" id="15368"/>
    <lineage>
        <taxon>Eukaryota</taxon>
        <taxon>Viridiplantae</taxon>
        <taxon>Streptophyta</taxon>
        <taxon>Embryophyta</taxon>
        <taxon>Tracheophyta</taxon>
        <taxon>Spermatophyta</taxon>
        <taxon>Magnoliopsida</taxon>
        <taxon>Liliopsida</taxon>
        <taxon>Poales</taxon>
        <taxon>Poaceae</taxon>
        <taxon>BOP clade</taxon>
        <taxon>Pooideae</taxon>
        <taxon>Stipodae</taxon>
        <taxon>Brachypodieae</taxon>
        <taxon>Brachypodium</taxon>
    </lineage>
</organism>
<dbReference type="Gramene" id="KQK20283">
    <property type="protein sequence ID" value="KQK20283"/>
    <property type="gene ID" value="BRADI_1g53527v3"/>
</dbReference>
<evidence type="ECO:0000313" key="4">
    <source>
        <dbReference type="EMBL" id="KQK20283.1"/>
    </source>
</evidence>
<dbReference type="SUPFAM" id="SSF53756">
    <property type="entry name" value="UDP-Glycosyltransferase/glycogen phosphorylase"/>
    <property type="match status" value="1"/>
</dbReference>
<reference evidence="5" key="3">
    <citation type="submission" date="2018-08" db="UniProtKB">
        <authorList>
            <consortium name="EnsemblPlants"/>
        </authorList>
    </citation>
    <scope>IDENTIFICATION</scope>
    <source>
        <strain evidence="5">cv. Bd21</strain>
    </source>
</reference>
<dbReference type="Proteomes" id="UP000008810">
    <property type="component" value="Chromosome 1"/>
</dbReference>
<dbReference type="OMA" id="HDKAYLP"/>
<keyword evidence="6" id="KW-1185">Reference proteome</keyword>
<dbReference type="InterPro" id="IPR002213">
    <property type="entry name" value="UDP_glucos_trans"/>
</dbReference>
<dbReference type="GO" id="GO:0005737">
    <property type="term" value="C:cytoplasm"/>
    <property type="evidence" value="ECO:0000318"/>
    <property type="project" value="GO_Central"/>
</dbReference>
<dbReference type="RefSeq" id="XP_003557349.1">
    <property type="nucleotide sequence ID" value="XM_003557301.4"/>
</dbReference>
<dbReference type="FunFam" id="3.40.50.2000:FF:000040">
    <property type="entry name" value="UDP-glycosyltransferase 76C1"/>
    <property type="match status" value="1"/>
</dbReference>
<dbReference type="GO" id="GO:0080044">
    <property type="term" value="F:quercetin 7-O-glucosyltransferase activity"/>
    <property type="evidence" value="ECO:0000318"/>
    <property type="project" value="GO_Central"/>
</dbReference>
<dbReference type="InterPro" id="IPR058980">
    <property type="entry name" value="Glyco_transf_N"/>
</dbReference>
<evidence type="ECO:0000259" key="3">
    <source>
        <dbReference type="Pfam" id="PF26168"/>
    </source>
</evidence>
<dbReference type="PANTHER" id="PTHR11926:SF950">
    <property type="entry name" value="UDP-GLYCOSYLTRANSFERASE 76C1"/>
    <property type="match status" value="1"/>
</dbReference>
<dbReference type="KEGG" id="bdi:100845114"/>
<sequence>MAGANPQDRGRIALFPLPFQGHLSPMLQLADVLHGRGLAVTILHTTFNAPDAASHPEFAFIPIPDEGVADAIAAAKDGISKIFAMNDAMEASGCVRDALAAILSEEPRRPPSCLVIDTSLVAVQKAAVELGLPTIVLHTGSAACTRLFRSYAMLHEKGYLPAKEHELDRPVKELPPLRVSDLFDPSKYPNKEMANKIVHLAIETTANSAGIVINTSEALETPELEALRQELGINGTKVFAIGPLHKLSAIDSAASSLLEQDRSCIEWLDTQATGSVLYVSFGSVAPIHRDDFTEVAWGLANSGIPFLWVVRRGLVIGMEEPELPDGFELAVDGRGKVVRWAPQQEVLAHGAVGGFWTHNGWNSTLESIHEGVPMLSRPLFGDQLANGRYVQDVWKIGFLLQGKLERGRIEKAVTALMEGDLAAETRERAKELRTKAMMCLEIGGSTRRAVDELVDHILSL</sequence>
<reference evidence="4" key="2">
    <citation type="submission" date="2017-06" db="EMBL/GenBank/DDBJ databases">
        <title>WGS assembly of Brachypodium distachyon.</title>
        <authorList>
            <consortium name="The International Brachypodium Initiative"/>
            <person name="Lucas S."/>
            <person name="Harmon-Smith M."/>
            <person name="Lail K."/>
            <person name="Tice H."/>
            <person name="Grimwood J."/>
            <person name="Bruce D."/>
            <person name="Barry K."/>
            <person name="Shu S."/>
            <person name="Lindquist E."/>
            <person name="Wang M."/>
            <person name="Pitluck S."/>
            <person name="Vogel J.P."/>
            <person name="Garvin D.F."/>
            <person name="Mockler T.C."/>
            <person name="Schmutz J."/>
            <person name="Rokhsar D."/>
            <person name="Bevan M.W."/>
        </authorList>
    </citation>
    <scope>NUCLEOTIDE SEQUENCE</scope>
    <source>
        <strain evidence="4">Bd21</strain>
    </source>
</reference>
<dbReference type="Pfam" id="PF00201">
    <property type="entry name" value="UDPGT"/>
    <property type="match status" value="1"/>
</dbReference>
<dbReference type="eggNOG" id="KOG1192">
    <property type="taxonomic scope" value="Eukaryota"/>
</dbReference>
<dbReference type="FunFam" id="3.40.50.2000:FF:000199">
    <property type="entry name" value="UDP-glycosyltransferase 76C1"/>
    <property type="match status" value="1"/>
</dbReference>
<evidence type="ECO:0000256" key="2">
    <source>
        <dbReference type="ARBA" id="ARBA00022679"/>
    </source>
</evidence>
<dbReference type="AlphaFoldDB" id="I1H2H1"/>
<evidence type="ECO:0000256" key="1">
    <source>
        <dbReference type="ARBA" id="ARBA00009995"/>
    </source>
</evidence>
<dbReference type="GeneID" id="100845114"/>
<evidence type="ECO:0000313" key="6">
    <source>
        <dbReference type="Proteomes" id="UP000008810"/>
    </source>
</evidence>
<feature type="domain" description="Glycosyltransferase N-terminal" evidence="3">
    <location>
        <begin position="185"/>
        <end position="245"/>
    </location>
</feature>
<dbReference type="OrthoDB" id="5835829at2759"/>
<protein>
    <recommendedName>
        <fullName evidence="3">Glycosyltransferase N-terminal domain-containing protein</fullName>
    </recommendedName>
</protein>
<dbReference type="EMBL" id="CM000880">
    <property type="protein sequence ID" value="KQK20283.1"/>
    <property type="molecule type" value="Genomic_DNA"/>
</dbReference>
<proteinExistence type="inferred from homology"/>
<keyword evidence="2" id="KW-0808">Transferase</keyword>
<reference evidence="4 5" key="1">
    <citation type="journal article" date="2010" name="Nature">
        <title>Genome sequencing and analysis of the model grass Brachypodium distachyon.</title>
        <authorList>
            <consortium name="International Brachypodium Initiative"/>
        </authorList>
    </citation>
    <scope>NUCLEOTIDE SEQUENCE [LARGE SCALE GENOMIC DNA]</scope>
    <source>
        <strain evidence="4">Bd21</strain>
        <strain evidence="5">cv. Bd21</strain>
    </source>
</reference>
<gene>
    <name evidence="5" type="primary">LOC100845114</name>
    <name evidence="4" type="ORF">BRADI_1g53527v3</name>
</gene>
<evidence type="ECO:0000313" key="5">
    <source>
        <dbReference type="EnsemblPlants" id="KQK20283"/>
    </source>
</evidence>
<dbReference type="GO" id="GO:0080043">
    <property type="term" value="F:quercetin 3-O-glucosyltransferase activity"/>
    <property type="evidence" value="ECO:0000318"/>
    <property type="project" value="GO_Central"/>
</dbReference>
<dbReference type="CDD" id="cd03784">
    <property type="entry name" value="GT1_Gtf-like"/>
    <property type="match status" value="1"/>
</dbReference>
<dbReference type="Pfam" id="PF26168">
    <property type="entry name" value="Glyco_transf_N"/>
    <property type="match status" value="1"/>
</dbReference>